<dbReference type="PANTHER" id="PTHR21090">
    <property type="entry name" value="AROM/DEHYDROQUINATE SYNTHASE"/>
    <property type="match status" value="1"/>
</dbReference>
<feature type="binding site" evidence="8">
    <location>
        <position position="170"/>
    </location>
    <ligand>
        <name>3-phosphoshikimate</name>
        <dbReference type="ChEBI" id="CHEBI:145989"/>
    </ligand>
</feature>
<dbReference type="OrthoDB" id="9809920at2"/>
<evidence type="ECO:0000256" key="7">
    <source>
        <dbReference type="ARBA" id="ARBA00044633"/>
    </source>
</evidence>
<comment type="pathway">
    <text evidence="1 8">Metabolic intermediate biosynthesis; chorismate biosynthesis; chorismate from D-erythrose 4-phosphate and phosphoenolpyruvate: step 6/7.</text>
</comment>
<proteinExistence type="inferred from homology"/>
<dbReference type="PANTHER" id="PTHR21090:SF5">
    <property type="entry name" value="PENTAFUNCTIONAL AROM POLYPEPTIDE"/>
    <property type="match status" value="1"/>
</dbReference>
<dbReference type="STRING" id="82633.GCA_000974605_03107"/>
<evidence type="ECO:0000259" key="9">
    <source>
        <dbReference type="Pfam" id="PF00275"/>
    </source>
</evidence>
<dbReference type="SUPFAM" id="SSF55205">
    <property type="entry name" value="EPT/RTPC-like"/>
    <property type="match status" value="1"/>
</dbReference>
<dbReference type="PIRSF" id="PIRSF000505">
    <property type="entry name" value="EPSPS"/>
    <property type="match status" value="1"/>
</dbReference>
<dbReference type="Proteomes" id="UP000234341">
    <property type="component" value="Unassembled WGS sequence"/>
</dbReference>
<comment type="caution">
    <text evidence="10">The sequence shown here is derived from an EMBL/GenBank/DDBJ whole genome shotgun (WGS) entry which is preliminary data.</text>
</comment>
<dbReference type="GO" id="GO:0009423">
    <property type="term" value="P:chorismate biosynthetic process"/>
    <property type="evidence" value="ECO:0007669"/>
    <property type="project" value="UniProtKB-UniRule"/>
</dbReference>
<dbReference type="EMBL" id="PJRP01000001">
    <property type="protein sequence ID" value="PLQ02563.1"/>
    <property type="molecule type" value="Genomic_DNA"/>
</dbReference>
<comment type="catalytic activity">
    <reaction evidence="7">
        <text>3-phosphoshikimate + phosphoenolpyruvate = 5-O-(1-carboxyvinyl)-3-phosphoshikimate + phosphate</text>
        <dbReference type="Rhea" id="RHEA:21256"/>
        <dbReference type="ChEBI" id="CHEBI:43474"/>
        <dbReference type="ChEBI" id="CHEBI:57701"/>
        <dbReference type="ChEBI" id="CHEBI:58702"/>
        <dbReference type="ChEBI" id="CHEBI:145989"/>
        <dbReference type="EC" id="2.5.1.19"/>
    </reaction>
    <physiologicalReaction direction="left-to-right" evidence="7">
        <dbReference type="Rhea" id="RHEA:21257"/>
    </physiologicalReaction>
</comment>
<comment type="similarity">
    <text evidence="2 8">Belongs to the EPSP synthase family.</text>
</comment>
<accession>A0A2N5CK07</accession>
<dbReference type="InterPro" id="IPR006264">
    <property type="entry name" value="EPSP_synthase"/>
</dbReference>
<dbReference type="HAMAP" id="MF_00210">
    <property type="entry name" value="EPSP_synth"/>
    <property type="match status" value="1"/>
</dbReference>
<feature type="binding site" evidence="8">
    <location>
        <position position="121"/>
    </location>
    <ligand>
        <name>phosphoenolpyruvate</name>
        <dbReference type="ChEBI" id="CHEBI:58702"/>
    </ligand>
</feature>
<protein>
    <recommendedName>
        <fullName evidence="8">3-phosphoshikimate 1-carboxyvinyltransferase</fullName>
        <ecNumber evidence="8">2.5.1.19</ecNumber>
    </recommendedName>
    <alternativeName>
        <fullName evidence="8">5-enolpyruvylshikimate-3-phosphate synthase</fullName>
        <shortName evidence="8">EPSP synthase</shortName>
        <shortName evidence="8">EPSPS</shortName>
    </alternativeName>
</protein>
<feature type="binding site" evidence="8">
    <location>
        <position position="422"/>
    </location>
    <ligand>
        <name>phosphoenolpyruvate</name>
        <dbReference type="ChEBI" id="CHEBI:58702"/>
    </ligand>
</feature>
<dbReference type="InterPro" id="IPR036968">
    <property type="entry name" value="Enolpyruvate_Tfrase_sf"/>
</dbReference>
<keyword evidence="4 8" id="KW-0028">Amino-acid biosynthesis</keyword>
<dbReference type="GO" id="GO:0009073">
    <property type="term" value="P:aromatic amino acid family biosynthetic process"/>
    <property type="evidence" value="ECO:0007669"/>
    <property type="project" value="UniProtKB-KW"/>
</dbReference>
<evidence type="ECO:0000256" key="3">
    <source>
        <dbReference type="ARBA" id="ARBA00022490"/>
    </source>
</evidence>
<feature type="binding site" evidence="8">
    <location>
        <position position="199"/>
    </location>
    <ligand>
        <name>3-phosphoshikimate</name>
        <dbReference type="ChEBI" id="CHEBI:145989"/>
    </ligand>
</feature>
<feature type="binding site" evidence="8">
    <location>
        <position position="23"/>
    </location>
    <ligand>
        <name>3-phosphoshikimate</name>
        <dbReference type="ChEBI" id="CHEBI:145989"/>
    </ligand>
</feature>
<dbReference type="GO" id="GO:0003866">
    <property type="term" value="F:3-phosphoshikimate 1-carboxyvinyltransferase activity"/>
    <property type="evidence" value="ECO:0007669"/>
    <property type="project" value="UniProtKB-UniRule"/>
</dbReference>
<feature type="binding site" evidence="8">
    <location>
        <position position="22"/>
    </location>
    <ligand>
        <name>phosphoenolpyruvate</name>
        <dbReference type="ChEBI" id="CHEBI:58702"/>
    </ligand>
</feature>
<feature type="binding site" evidence="8">
    <location>
        <position position="351"/>
    </location>
    <ligand>
        <name>phosphoenolpyruvate</name>
        <dbReference type="ChEBI" id="CHEBI:58702"/>
    </ligand>
</feature>
<feature type="binding site" evidence="8">
    <location>
        <position position="347"/>
    </location>
    <ligand>
        <name>3-phosphoshikimate</name>
        <dbReference type="ChEBI" id="CHEBI:145989"/>
    </ligand>
</feature>
<dbReference type="PROSITE" id="PS00885">
    <property type="entry name" value="EPSP_SYNTHASE_2"/>
    <property type="match status" value="1"/>
</dbReference>
<dbReference type="GO" id="GO:0008652">
    <property type="term" value="P:amino acid biosynthetic process"/>
    <property type="evidence" value="ECO:0007669"/>
    <property type="project" value="UniProtKB-KW"/>
</dbReference>
<dbReference type="EC" id="2.5.1.19" evidence="8"/>
<feature type="binding site" evidence="8">
    <location>
        <position position="93"/>
    </location>
    <ligand>
        <name>phosphoenolpyruvate</name>
        <dbReference type="ChEBI" id="CHEBI:58702"/>
    </ligand>
</feature>
<dbReference type="AlphaFoldDB" id="A0A2N5CK07"/>
<evidence type="ECO:0000256" key="6">
    <source>
        <dbReference type="ARBA" id="ARBA00023141"/>
    </source>
</evidence>
<feature type="binding site" evidence="8">
    <location>
        <position position="169"/>
    </location>
    <ligand>
        <name>3-phosphoshikimate</name>
        <dbReference type="ChEBI" id="CHEBI:145989"/>
    </ligand>
</feature>
<feature type="binding site" evidence="8">
    <location>
        <position position="22"/>
    </location>
    <ligand>
        <name>3-phosphoshikimate</name>
        <dbReference type="ChEBI" id="CHEBI:145989"/>
    </ligand>
</feature>
<feature type="binding site" evidence="8">
    <location>
        <position position="170"/>
    </location>
    <ligand>
        <name>phosphoenolpyruvate</name>
        <dbReference type="ChEBI" id="CHEBI:58702"/>
    </ligand>
</feature>
<name>A0A2N5CK07_9BURK</name>
<dbReference type="NCBIfam" id="TIGR01356">
    <property type="entry name" value="aroA"/>
    <property type="match status" value="1"/>
</dbReference>
<gene>
    <name evidence="8 10" type="primary">aroA</name>
    <name evidence="10" type="ORF">CYJ10_04595</name>
</gene>
<feature type="active site" description="Proton acceptor" evidence="8">
    <location>
        <position position="320"/>
    </location>
</feature>
<keyword evidence="3 8" id="KW-0963">Cytoplasm</keyword>
<evidence type="ECO:0000256" key="5">
    <source>
        <dbReference type="ARBA" id="ARBA00022679"/>
    </source>
</evidence>
<evidence type="ECO:0000256" key="2">
    <source>
        <dbReference type="ARBA" id="ARBA00009948"/>
    </source>
</evidence>
<reference evidence="10 11" key="1">
    <citation type="submission" date="2017-12" db="EMBL/GenBank/DDBJ databases">
        <title>Genome sequence of the active heterotrophic nitrifier-denitrifier, Cupriavidus pauculus UM1.</title>
        <authorList>
            <person name="Putonti C."/>
            <person name="Castignetti D."/>
        </authorList>
    </citation>
    <scope>NUCLEOTIDE SEQUENCE [LARGE SCALE GENOMIC DNA]</scope>
    <source>
        <strain evidence="10 11">UM1</strain>
    </source>
</reference>
<dbReference type="InterPro" id="IPR023193">
    <property type="entry name" value="EPSP_synthase_CS"/>
</dbReference>
<dbReference type="CDD" id="cd01556">
    <property type="entry name" value="EPSP_synthase"/>
    <property type="match status" value="1"/>
</dbReference>
<evidence type="ECO:0000256" key="1">
    <source>
        <dbReference type="ARBA" id="ARBA00004811"/>
    </source>
</evidence>
<evidence type="ECO:0000256" key="4">
    <source>
        <dbReference type="ARBA" id="ARBA00022605"/>
    </source>
</evidence>
<comment type="subcellular location">
    <subcellularLocation>
        <location evidence="8">Cytoplasm</location>
    </subcellularLocation>
</comment>
<dbReference type="InterPro" id="IPR013792">
    <property type="entry name" value="RNA3'P_cycl/enolpyr_Trfase_a/b"/>
</dbReference>
<dbReference type="RefSeq" id="WP_101680327.1">
    <property type="nucleotide sequence ID" value="NZ_PJRP01000001.1"/>
</dbReference>
<dbReference type="FunFam" id="3.65.10.10:FF:000003">
    <property type="entry name" value="3-phosphoshikimate 1-carboxyvinyltransferase"/>
    <property type="match status" value="1"/>
</dbReference>
<evidence type="ECO:0000313" key="10">
    <source>
        <dbReference type="EMBL" id="PLQ02563.1"/>
    </source>
</evidence>
<evidence type="ECO:0000313" key="11">
    <source>
        <dbReference type="Proteomes" id="UP000234341"/>
    </source>
</evidence>
<organism evidence="10 11">
    <name type="scientific">Cupriavidus pauculus</name>
    <dbReference type="NCBI Taxonomy" id="82633"/>
    <lineage>
        <taxon>Bacteria</taxon>
        <taxon>Pseudomonadati</taxon>
        <taxon>Pseudomonadota</taxon>
        <taxon>Betaproteobacteria</taxon>
        <taxon>Burkholderiales</taxon>
        <taxon>Burkholderiaceae</taxon>
        <taxon>Cupriavidus</taxon>
    </lineage>
</organism>
<keyword evidence="6 8" id="KW-0057">Aromatic amino acid biosynthesis</keyword>
<comment type="caution">
    <text evidence="8">Lacks conserved residue(s) required for the propagation of feature annotation.</text>
</comment>
<feature type="binding site" evidence="8">
    <location>
        <position position="397"/>
    </location>
    <ligand>
        <name>phosphoenolpyruvate</name>
        <dbReference type="ChEBI" id="CHEBI:58702"/>
    </ligand>
</feature>
<dbReference type="GO" id="GO:0005737">
    <property type="term" value="C:cytoplasm"/>
    <property type="evidence" value="ECO:0007669"/>
    <property type="project" value="UniProtKB-SubCell"/>
</dbReference>
<evidence type="ECO:0000256" key="8">
    <source>
        <dbReference type="HAMAP-Rule" id="MF_00210"/>
    </source>
</evidence>
<sequence length="436" mass="46500">MEHLTLGPLTRASGTVRLPGSKSISNRVLLLAALATGETRVRDLLDSDDTQVMLEALKALGVSWRREGGDCIVTGVGGNFPNKSADLFMGNAGTAIRPLTAALALQGGTYKISGVPRMHERPIGDLVDGLLQVGAAVEYLGTPGYPPLQIKPAQIRIDAPIRVRGDVSSQFLTALLMTLPMASARSGRIEIEVVGELISKPYIEITLNLLERFGIVVERQGWERFILPAGAQYRSPGEIYVEGDASNATYFLAAGAIGGGPVRVEGVGLSSIQGDVRFADALNRMGANVMAGDNWIEVRGTERDDGRLNGIELDCNHIPDAAMTLAVAALFAEGTTTLTNIASWRVKETDRIAAMATELRKLGATVEEGADYLKVMPPASDAWQTPADGIGTYDDHRMAMCFSLAAFGPLPVRINDPGCVAKTFPEYFSVFAGVAR</sequence>
<feature type="binding site" evidence="8">
    <location>
        <position position="168"/>
    </location>
    <ligand>
        <name>3-phosphoshikimate</name>
        <dbReference type="ChEBI" id="CHEBI:145989"/>
    </ligand>
</feature>
<keyword evidence="5 8" id="KW-0808">Transferase</keyword>
<dbReference type="Gene3D" id="3.65.10.10">
    <property type="entry name" value="Enolpyruvate transferase domain"/>
    <property type="match status" value="2"/>
</dbReference>
<dbReference type="Pfam" id="PF00275">
    <property type="entry name" value="EPSP_synthase"/>
    <property type="match status" value="1"/>
</dbReference>
<comment type="function">
    <text evidence="8">Catalyzes the transfer of the enolpyruvyl moiety of phosphoenolpyruvate (PEP) to the 5-hydroxyl of shikimate-3-phosphate (S3P) to produce enolpyruvyl shikimate-3-phosphate and inorganic phosphate.</text>
</comment>
<feature type="binding site" evidence="8">
    <location>
        <position position="320"/>
    </location>
    <ligand>
        <name>3-phosphoshikimate</name>
        <dbReference type="ChEBI" id="CHEBI:145989"/>
    </ligand>
</feature>
<dbReference type="InterPro" id="IPR001986">
    <property type="entry name" value="Enolpyruvate_Tfrase_dom"/>
</dbReference>
<dbReference type="UniPathway" id="UPA00053">
    <property type="reaction ID" value="UER00089"/>
</dbReference>
<feature type="binding site" evidence="8">
    <location>
        <position position="27"/>
    </location>
    <ligand>
        <name>3-phosphoshikimate</name>
        <dbReference type="ChEBI" id="CHEBI:145989"/>
    </ligand>
</feature>
<feature type="domain" description="Enolpyruvate transferase" evidence="9">
    <location>
        <begin position="10"/>
        <end position="430"/>
    </location>
</feature>
<comment type="subunit">
    <text evidence="8">Monomer.</text>
</comment>
<dbReference type="PROSITE" id="PS00104">
    <property type="entry name" value="EPSP_SYNTHASE_1"/>
    <property type="match status" value="1"/>
</dbReference>